<comment type="caution">
    <text evidence="2">The sequence shown here is derived from an EMBL/GenBank/DDBJ whole genome shotgun (WGS) entry which is preliminary data.</text>
</comment>
<feature type="region of interest" description="Disordered" evidence="1">
    <location>
        <begin position="62"/>
        <end position="94"/>
    </location>
</feature>
<keyword evidence="3" id="KW-1185">Reference proteome</keyword>
<protein>
    <submittedName>
        <fullName evidence="2">Uncharacterized protein</fullName>
    </submittedName>
</protein>
<evidence type="ECO:0000313" key="2">
    <source>
        <dbReference type="EMBL" id="MFC5992952.1"/>
    </source>
</evidence>
<dbReference type="RefSeq" id="WP_379582031.1">
    <property type="nucleotide sequence ID" value="NZ_JBHSQW010000002.1"/>
</dbReference>
<gene>
    <name evidence="2" type="ORF">ACFQE5_01855</name>
</gene>
<evidence type="ECO:0000313" key="3">
    <source>
        <dbReference type="Proteomes" id="UP001596302"/>
    </source>
</evidence>
<feature type="compositionally biased region" description="Basic and acidic residues" evidence="1">
    <location>
        <begin position="70"/>
        <end position="81"/>
    </location>
</feature>
<dbReference type="EMBL" id="JBHSQW010000002">
    <property type="protein sequence ID" value="MFC5992952.1"/>
    <property type="molecule type" value="Genomic_DNA"/>
</dbReference>
<name>A0ABW1IX52_9PSEU</name>
<dbReference type="Proteomes" id="UP001596302">
    <property type="component" value="Unassembled WGS sequence"/>
</dbReference>
<evidence type="ECO:0000256" key="1">
    <source>
        <dbReference type="SAM" id="MobiDB-lite"/>
    </source>
</evidence>
<proteinExistence type="predicted"/>
<accession>A0ABW1IX52</accession>
<sequence>MVAAFWRGEITLRKLRVLVAHLPAGGAAYRAMNGHGWTETEALLADVCDAVAHVGAAVYRAAPSTRRRRIPDPKPHWRPGDEPQQLGDTSQHDPVDVIRYLDALKPPKGA</sequence>
<organism evidence="2 3">
    <name type="scientific">Pseudonocardia hispaniensis</name>
    <dbReference type="NCBI Taxonomy" id="904933"/>
    <lineage>
        <taxon>Bacteria</taxon>
        <taxon>Bacillati</taxon>
        <taxon>Actinomycetota</taxon>
        <taxon>Actinomycetes</taxon>
        <taxon>Pseudonocardiales</taxon>
        <taxon>Pseudonocardiaceae</taxon>
        <taxon>Pseudonocardia</taxon>
    </lineage>
</organism>
<reference evidence="3" key="1">
    <citation type="journal article" date="2019" name="Int. J. Syst. Evol. Microbiol.">
        <title>The Global Catalogue of Microorganisms (GCM) 10K type strain sequencing project: providing services to taxonomists for standard genome sequencing and annotation.</title>
        <authorList>
            <consortium name="The Broad Institute Genomics Platform"/>
            <consortium name="The Broad Institute Genome Sequencing Center for Infectious Disease"/>
            <person name="Wu L."/>
            <person name="Ma J."/>
        </authorList>
    </citation>
    <scope>NUCLEOTIDE SEQUENCE [LARGE SCALE GENOMIC DNA]</scope>
    <source>
        <strain evidence="3">CCM 8391</strain>
    </source>
</reference>